<dbReference type="InterPro" id="IPR023209">
    <property type="entry name" value="DAO"/>
</dbReference>
<dbReference type="SUPFAM" id="SSF51971">
    <property type="entry name" value="Nucleotide-binding domain"/>
    <property type="match status" value="1"/>
</dbReference>
<evidence type="ECO:0000256" key="3">
    <source>
        <dbReference type="ARBA" id="ARBA00022630"/>
    </source>
</evidence>
<dbReference type="SUPFAM" id="SSF54373">
    <property type="entry name" value="FAD-linked reductases, C-terminal domain"/>
    <property type="match status" value="1"/>
</dbReference>
<organism evidence="7 8">
    <name type="scientific">Exophiala dermatitidis</name>
    <name type="common">Black yeast-like fungus</name>
    <name type="synonym">Wangiella dermatitidis</name>
    <dbReference type="NCBI Taxonomy" id="5970"/>
    <lineage>
        <taxon>Eukaryota</taxon>
        <taxon>Fungi</taxon>
        <taxon>Dikarya</taxon>
        <taxon>Ascomycota</taxon>
        <taxon>Pezizomycotina</taxon>
        <taxon>Eurotiomycetes</taxon>
        <taxon>Chaetothyriomycetidae</taxon>
        <taxon>Chaetothyriales</taxon>
        <taxon>Herpotrichiellaceae</taxon>
        <taxon>Exophiala</taxon>
    </lineage>
</organism>
<feature type="domain" description="FAD dependent oxidoreductase" evidence="6">
    <location>
        <begin position="8"/>
        <end position="344"/>
    </location>
</feature>
<keyword evidence="4" id="KW-0274">FAD</keyword>
<evidence type="ECO:0000256" key="2">
    <source>
        <dbReference type="ARBA" id="ARBA00006730"/>
    </source>
</evidence>
<dbReference type="Gene3D" id="3.40.50.720">
    <property type="entry name" value="NAD(P)-binding Rossmann-like Domain"/>
    <property type="match status" value="1"/>
</dbReference>
<comment type="similarity">
    <text evidence="2">Belongs to the DAMOX/DASOX family.</text>
</comment>
<dbReference type="EMBL" id="JAJGCB010000008">
    <property type="protein sequence ID" value="KAJ8991496.1"/>
    <property type="molecule type" value="Genomic_DNA"/>
</dbReference>
<dbReference type="PANTHER" id="PTHR11530">
    <property type="entry name" value="D-AMINO ACID OXIDASE"/>
    <property type="match status" value="1"/>
</dbReference>
<sequence>MSSSKDPIIIIGAGVTGLSAATLLQADYPETPIVILASETPSTSSPSADYASMWAGAHYRPVPGSTPQLQQETRLAHRTAQRMQQIAKQNPEAGVELLLGVEYLEDPPKEVLALKTGDIYAFPNDEFRILDQAALPEGAKWGCQYQTYCVNVKIYCEWLVKRFVSRGGKIIQHQLSSAAEVFEFAQLKNIGRVHTVVNCSGRNFDQDPKVRFIRGQTVLVKQQYDKTVTRQNRDGTWAFLIPRPSGGGTIVGGTKELDDPETSPRPETRQRLLQQSVRYYPDFVDSVDKFEVVKDNVGRRPWREGGYRIETEVISPGKTIVHGYGAGGRGYELSWGAAEKIVELVKEAQAPKARL</sequence>
<dbReference type="AlphaFoldDB" id="A0AAN6EWB7"/>
<name>A0AAN6EWB7_EXODE</name>
<dbReference type="GO" id="GO:0019478">
    <property type="term" value="P:D-amino acid catabolic process"/>
    <property type="evidence" value="ECO:0007669"/>
    <property type="project" value="TreeGrafter"/>
</dbReference>
<comment type="caution">
    <text evidence="7">The sequence shown here is derived from an EMBL/GenBank/DDBJ whole genome shotgun (WGS) entry which is preliminary data.</text>
</comment>
<evidence type="ECO:0000256" key="5">
    <source>
        <dbReference type="ARBA" id="ARBA00023002"/>
    </source>
</evidence>
<dbReference type="GO" id="GO:0005737">
    <property type="term" value="C:cytoplasm"/>
    <property type="evidence" value="ECO:0007669"/>
    <property type="project" value="TreeGrafter"/>
</dbReference>
<dbReference type="GO" id="GO:0003884">
    <property type="term" value="F:D-amino-acid oxidase activity"/>
    <property type="evidence" value="ECO:0007669"/>
    <property type="project" value="InterPro"/>
</dbReference>
<reference evidence="7" key="1">
    <citation type="submission" date="2023-01" db="EMBL/GenBank/DDBJ databases">
        <title>Exophiala dermititidis isolated from Cystic Fibrosis Patient.</title>
        <authorList>
            <person name="Kurbessoian T."/>
            <person name="Crocker A."/>
            <person name="Murante D."/>
            <person name="Hogan D.A."/>
            <person name="Stajich J.E."/>
        </authorList>
    </citation>
    <scope>NUCLEOTIDE SEQUENCE</scope>
    <source>
        <strain evidence="7">Ex8</strain>
    </source>
</reference>
<evidence type="ECO:0000259" key="6">
    <source>
        <dbReference type="Pfam" id="PF01266"/>
    </source>
</evidence>
<keyword evidence="5" id="KW-0560">Oxidoreductase</keyword>
<dbReference type="Gene3D" id="3.30.9.10">
    <property type="entry name" value="D-Amino Acid Oxidase, subunit A, domain 2"/>
    <property type="match status" value="1"/>
</dbReference>
<evidence type="ECO:0000256" key="4">
    <source>
        <dbReference type="ARBA" id="ARBA00022827"/>
    </source>
</evidence>
<evidence type="ECO:0000313" key="8">
    <source>
        <dbReference type="Proteomes" id="UP001161757"/>
    </source>
</evidence>
<dbReference type="GO" id="GO:0071949">
    <property type="term" value="F:FAD binding"/>
    <property type="evidence" value="ECO:0007669"/>
    <property type="project" value="InterPro"/>
</dbReference>
<dbReference type="Proteomes" id="UP001161757">
    <property type="component" value="Unassembled WGS sequence"/>
</dbReference>
<dbReference type="InterPro" id="IPR006076">
    <property type="entry name" value="FAD-dep_OxRdtase"/>
</dbReference>
<dbReference type="PANTHER" id="PTHR11530:SF26">
    <property type="entry name" value="FAD DEPENDENT OXIDOREDUCTASE SUPERFAMILY (AFU_ORTHOLOGUE AFUA_5G13940)"/>
    <property type="match status" value="1"/>
</dbReference>
<gene>
    <name evidence="7" type="ORF">HRR80_004828</name>
</gene>
<dbReference type="PIRSF" id="PIRSF000189">
    <property type="entry name" value="D-aa_oxidase"/>
    <property type="match status" value="1"/>
</dbReference>
<keyword evidence="3" id="KW-0285">Flavoprotein</keyword>
<dbReference type="Pfam" id="PF01266">
    <property type="entry name" value="DAO"/>
    <property type="match status" value="1"/>
</dbReference>
<protein>
    <recommendedName>
        <fullName evidence="6">FAD dependent oxidoreductase domain-containing protein</fullName>
    </recommendedName>
</protein>
<evidence type="ECO:0000256" key="1">
    <source>
        <dbReference type="ARBA" id="ARBA00001974"/>
    </source>
</evidence>
<comment type="cofactor">
    <cofactor evidence="1">
        <name>FAD</name>
        <dbReference type="ChEBI" id="CHEBI:57692"/>
    </cofactor>
</comment>
<accession>A0AAN6EWB7</accession>
<evidence type="ECO:0000313" key="7">
    <source>
        <dbReference type="EMBL" id="KAJ8991496.1"/>
    </source>
</evidence>
<proteinExistence type="inferred from homology"/>